<name>A0AAV5UI93_9BILA</name>
<keyword evidence="3" id="KW-1185">Reference proteome</keyword>
<proteinExistence type="predicted"/>
<feature type="region of interest" description="Disordered" evidence="1">
    <location>
        <begin position="372"/>
        <end position="398"/>
    </location>
</feature>
<comment type="caution">
    <text evidence="2">The sequence shown here is derived from an EMBL/GenBank/DDBJ whole genome shotgun (WGS) entry which is preliminary data.</text>
</comment>
<reference evidence="2" key="1">
    <citation type="submission" date="2023-10" db="EMBL/GenBank/DDBJ databases">
        <title>Genome assembly of Pristionchus species.</title>
        <authorList>
            <person name="Yoshida K."/>
            <person name="Sommer R.J."/>
        </authorList>
    </citation>
    <scope>NUCLEOTIDE SEQUENCE</scope>
    <source>
        <strain evidence="2">RS0144</strain>
    </source>
</reference>
<organism evidence="2 3">
    <name type="scientific">Pristionchus entomophagus</name>
    <dbReference type="NCBI Taxonomy" id="358040"/>
    <lineage>
        <taxon>Eukaryota</taxon>
        <taxon>Metazoa</taxon>
        <taxon>Ecdysozoa</taxon>
        <taxon>Nematoda</taxon>
        <taxon>Chromadorea</taxon>
        <taxon>Rhabditida</taxon>
        <taxon>Rhabditina</taxon>
        <taxon>Diplogasteromorpha</taxon>
        <taxon>Diplogasteroidea</taxon>
        <taxon>Neodiplogasteridae</taxon>
        <taxon>Pristionchus</taxon>
    </lineage>
</organism>
<gene>
    <name evidence="2" type="ORF">PENTCL1PPCAC_28965</name>
</gene>
<evidence type="ECO:0000313" key="3">
    <source>
        <dbReference type="Proteomes" id="UP001432027"/>
    </source>
</evidence>
<evidence type="ECO:0000256" key="1">
    <source>
        <dbReference type="SAM" id="MobiDB-lite"/>
    </source>
</evidence>
<sequence length="478" mass="56064">MTGAWRKYQKSNNFSLIVGTLSYFMRTEFEREVREERMENRALVLYRTEQMLDGRGVLEPLPVDTVELQITSMMCHIYRLVDVLDDREVLRRLREYIKRYSDRFVFRFLDERIGDLMRSAKVAKTLVQGTHFGFIQTEGKNSLVATSCIDREQLGALQFLQIHHSLPVTPLSIATLKRSPLHLLKAYDRKMGIFRRGGYGLREWLPFLTQLAIYPSRVYPHDAPVTPIFSMPPSATISEWIVQVEQLMRVHTSNRKIPQRGVRLIVCPSTAAITHLWRYLKYSHDVIVQLTTYVVCTGTSEQLERTLFGRNGNELVTVFTSAAHFETWHTRYLCDLYEVTVFLGTPSREVSYLHRAYRFARPVMNVITVPFEPSTDHSSNDSGFESDRSGGSEEQRKMCAQALSQVDNHSHWAKKFMKEMWGREDWKAPLSCPEDAKYEKCVEWMRKKWKEESKEENQKNFDEWREKMMQKYGGKKRH</sequence>
<feature type="compositionally biased region" description="Basic and acidic residues" evidence="1">
    <location>
        <begin position="374"/>
        <end position="397"/>
    </location>
</feature>
<dbReference type="Proteomes" id="UP001432027">
    <property type="component" value="Unassembled WGS sequence"/>
</dbReference>
<protein>
    <submittedName>
        <fullName evidence="2">Uncharacterized protein</fullName>
    </submittedName>
</protein>
<evidence type="ECO:0000313" key="2">
    <source>
        <dbReference type="EMBL" id="GMT06791.1"/>
    </source>
</evidence>
<dbReference type="AlphaFoldDB" id="A0AAV5UI93"/>
<accession>A0AAV5UI93</accession>
<dbReference type="EMBL" id="BTSX01000006">
    <property type="protein sequence ID" value="GMT06791.1"/>
    <property type="molecule type" value="Genomic_DNA"/>
</dbReference>